<keyword evidence="4" id="KW-1185">Reference proteome</keyword>
<dbReference type="EMBL" id="CP002351">
    <property type="protein sequence ID" value="AEH51143.1"/>
    <property type="molecule type" value="Genomic_DNA"/>
</dbReference>
<keyword evidence="2" id="KW-0175">Coiled coil</keyword>
<dbReference type="PATRIC" id="fig|688269.3.peg.1091"/>
<organism evidence="3 4">
    <name type="scientific">Pseudothermotoga thermarum DSM 5069</name>
    <dbReference type="NCBI Taxonomy" id="688269"/>
    <lineage>
        <taxon>Bacteria</taxon>
        <taxon>Thermotogati</taxon>
        <taxon>Thermotogota</taxon>
        <taxon>Thermotogae</taxon>
        <taxon>Thermotogales</taxon>
        <taxon>Thermotogaceae</taxon>
        <taxon>Pseudothermotoga</taxon>
    </lineage>
</organism>
<protein>
    <recommendedName>
        <fullName evidence="5">FlgN family protein</fullName>
    </recommendedName>
</protein>
<dbReference type="Pfam" id="PF05130">
    <property type="entry name" value="FlgN"/>
    <property type="match status" value="1"/>
</dbReference>
<accession>F7YYV0</accession>
<sequence length="157" mass="18261">MSSEEKLLVEILKKEEVLLNQIKSTLSEYEKAIISKDLTLLSNLLDNLYLAVEEFETVEEQRNQLFERIKSQQNLPSELTFYSYALEREEVMKSLFEVVKQMNEISLLTSRLKDILDFNLNYIETLISALVPSEKPTYDQRANISKNPAKGNFEFQG</sequence>
<evidence type="ECO:0000313" key="4">
    <source>
        <dbReference type="Proteomes" id="UP000006804"/>
    </source>
</evidence>
<evidence type="ECO:0000256" key="2">
    <source>
        <dbReference type="SAM" id="Coils"/>
    </source>
</evidence>
<feature type="coiled-coil region" evidence="2">
    <location>
        <begin position="12"/>
        <end position="75"/>
    </location>
</feature>
<dbReference type="Proteomes" id="UP000006804">
    <property type="component" value="Chromosome"/>
</dbReference>
<dbReference type="STRING" id="688269.Theth_1063"/>
<dbReference type="HOGENOM" id="CLU_1676389_0_0_0"/>
<reference evidence="3 4" key="1">
    <citation type="submission" date="2010-11" db="EMBL/GenBank/DDBJ databases">
        <title>The complete genome of Thermotoga thermarum DSM 5069.</title>
        <authorList>
            <consortium name="US DOE Joint Genome Institute (JGI-PGF)"/>
            <person name="Lucas S."/>
            <person name="Copeland A."/>
            <person name="Lapidus A."/>
            <person name="Bruce D."/>
            <person name="Goodwin L."/>
            <person name="Pitluck S."/>
            <person name="Kyrpides N."/>
            <person name="Mavromatis K."/>
            <person name="Ivanova N."/>
            <person name="Zeytun A."/>
            <person name="Brettin T."/>
            <person name="Detter J.C."/>
            <person name="Tapia R."/>
            <person name="Han C."/>
            <person name="Land M."/>
            <person name="Hauser L."/>
            <person name="Markowitz V."/>
            <person name="Cheng J.-F."/>
            <person name="Hugenholtz P."/>
            <person name="Woyke T."/>
            <person name="Wu D."/>
            <person name="Spring S."/>
            <person name="Schroeder M."/>
            <person name="Brambilla E."/>
            <person name="Klenk H.-P."/>
            <person name="Eisen J.A."/>
        </authorList>
    </citation>
    <scope>NUCLEOTIDE SEQUENCE [LARGE SCALE GENOMIC DNA]</scope>
    <source>
        <strain evidence="3 4">DSM 5069</strain>
    </source>
</reference>
<keyword evidence="1" id="KW-1005">Bacterial flagellum biogenesis</keyword>
<dbReference type="AlphaFoldDB" id="F7YYV0"/>
<evidence type="ECO:0000256" key="1">
    <source>
        <dbReference type="ARBA" id="ARBA00022795"/>
    </source>
</evidence>
<gene>
    <name evidence="3" type="ORF">Theth_1063</name>
</gene>
<dbReference type="InterPro" id="IPR007809">
    <property type="entry name" value="FlgN-like"/>
</dbReference>
<evidence type="ECO:0000313" key="3">
    <source>
        <dbReference type="EMBL" id="AEH51143.1"/>
    </source>
</evidence>
<proteinExistence type="predicted"/>
<dbReference type="Gene3D" id="1.20.58.300">
    <property type="entry name" value="FlgN-like"/>
    <property type="match status" value="1"/>
</dbReference>
<dbReference type="InterPro" id="IPR036679">
    <property type="entry name" value="FlgN-like_sf"/>
</dbReference>
<evidence type="ECO:0008006" key="5">
    <source>
        <dbReference type="Google" id="ProtNLM"/>
    </source>
</evidence>
<dbReference type="GO" id="GO:0044780">
    <property type="term" value="P:bacterial-type flagellum assembly"/>
    <property type="evidence" value="ECO:0007669"/>
    <property type="project" value="InterPro"/>
</dbReference>
<dbReference type="RefSeq" id="WP_013932363.1">
    <property type="nucleotide sequence ID" value="NC_015707.1"/>
</dbReference>
<name>F7YYV0_9THEM</name>
<dbReference type="KEGG" id="tta:Theth_1063"/>
<dbReference type="SUPFAM" id="SSF140566">
    <property type="entry name" value="FlgN-like"/>
    <property type="match status" value="1"/>
</dbReference>